<dbReference type="SUPFAM" id="SSF53474">
    <property type="entry name" value="alpha/beta-Hydrolases"/>
    <property type="match status" value="1"/>
</dbReference>
<dbReference type="EMBL" id="AP019860">
    <property type="protein sequence ID" value="BBM83618.1"/>
    <property type="molecule type" value="Genomic_DNA"/>
</dbReference>
<keyword evidence="1 3" id="KW-0378">Hydrolase</keyword>
<reference evidence="3 4" key="1">
    <citation type="submission" date="2019-08" db="EMBL/GenBank/DDBJ databases">
        <title>Complete genome sequence of Candidatus Uab amorphum.</title>
        <authorList>
            <person name="Shiratori T."/>
            <person name="Suzuki S."/>
            <person name="Kakizawa Y."/>
            <person name="Ishida K."/>
        </authorList>
    </citation>
    <scope>NUCLEOTIDE SEQUENCE [LARGE SCALE GENOMIC DNA]</scope>
    <source>
        <strain evidence="3 4">SRT547</strain>
    </source>
</reference>
<evidence type="ECO:0000313" key="3">
    <source>
        <dbReference type="EMBL" id="BBM83618.1"/>
    </source>
</evidence>
<accession>A0A5S9F2N0</accession>
<dbReference type="RefSeq" id="WP_151967811.1">
    <property type="nucleotide sequence ID" value="NZ_AP019860.1"/>
</dbReference>
<keyword evidence="4" id="KW-1185">Reference proteome</keyword>
<dbReference type="PANTHER" id="PTHR46118">
    <property type="entry name" value="PROTEIN ABHD11"/>
    <property type="match status" value="1"/>
</dbReference>
<feature type="domain" description="AB hydrolase-1" evidence="2">
    <location>
        <begin position="22"/>
        <end position="254"/>
    </location>
</feature>
<sequence>MLSRKNMSQKGLQYYVQGESDPHVVFIHGLFGCGRNWHSYLRYVNEQFSLSCCAPDLRGQGDSQHFSCPGTIESLVEDIYDFLSELNLSKKPIVIGHSLGAKIAIVLAAKYPQLTEKIMVVDTALPPIGREVFTILEWLNGLKTPVQERREARSYFDDLTQDQRLRNFLLTNLVKGEKGYQWRLDLQGLHGVVTSLTTMDLEPYWLKINVPICLVRGADSTHLTAEQAQQMRSLRDVDFVEIENAEHWVHADNPVAFRECLRNFLV</sequence>
<dbReference type="InterPro" id="IPR000073">
    <property type="entry name" value="AB_hydrolase_1"/>
</dbReference>
<proteinExistence type="predicted"/>
<evidence type="ECO:0000256" key="1">
    <source>
        <dbReference type="ARBA" id="ARBA00022801"/>
    </source>
</evidence>
<name>A0A5S9F2N0_UABAM</name>
<evidence type="ECO:0000313" key="4">
    <source>
        <dbReference type="Proteomes" id="UP000326354"/>
    </source>
</evidence>
<evidence type="ECO:0000259" key="2">
    <source>
        <dbReference type="Pfam" id="PF00561"/>
    </source>
</evidence>
<dbReference type="Gene3D" id="3.40.50.1820">
    <property type="entry name" value="alpha/beta hydrolase"/>
    <property type="match status" value="1"/>
</dbReference>
<dbReference type="OrthoDB" id="252464at2"/>
<gene>
    <name evidence="3" type="ORF">UABAM_01971</name>
</gene>
<dbReference type="AlphaFoldDB" id="A0A5S9F2N0"/>
<protein>
    <submittedName>
        <fullName evidence="3">Alpha/beta hydrolase</fullName>
    </submittedName>
</protein>
<dbReference type="Proteomes" id="UP000326354">
    <property type="component" value="Chromosome"/>
</dbReference>
<dbReference type="GO" id="GO:0016787">
    <property type="term" value="F:hydrolase activity"/>
    <property type="evidence" value="ECO:0007669"/>
    <property type="project" value="UniProtKB-KW"/>
</dbReference>
<dbReference type="PROSITE" id="PS51257">
    <property type="entry name" value="PROKAR_LIPOPROTEIN"/>
    <property type="match status" value="1"/>
</dbReference>
<dbReference type="Pfam" id="PF00561">
    <property type="entry name" value="Abhydrolase_1"/>
    <property type="match status" value="1"/>
</dbReference>
<dbReference type="PANTHER" id="PTHR46118:SF4">
    <property type="entry name" value="PROTEIN ABHD11"/>
    <property type="match status" value="1"/>
</dbReference>
<dbReference type="InterPro" id="IPR029058">
    <property type="entry name" value="AB_hydrolase_fold"/>
</dbReference>
<organism evidence="3 4">
    <name type="scientific">Uabimicrobium amorphum</name>
    <dbReference type="NCBI Taxonomy" id="2596890"/>
    <lineage>
        <taxon>Bacteria</taxon>
        <taxon>Pseudomonadati</taxon>
        <taxon>Planctomycetota</taxon>
        <taxon>Candidatus Uabimicrobiia</taxon>
        <taxon>Candidatus Uabimicrobiales</taxon>
        <taxon>Candidatus Uabimicrobiaceae</taxon>
        <taxon>Candidatus Uabimicrobium</taxon>
    </lineage>
</organism>
<dbReference type="KEGG" id="uam:UABAM_01971"/>